<dbReference type="Proteomes" id="UP000233556">
    <property type="component" value="Unassembled WGS sequence"/>
</dbReference>
<dbReference type="GO" id="GO:0003964">
    <property type="term" value="F:RNA-directed DNA polymerase activity"/>
    <property type="evidence" value="ECO:0007669"/>
    <property type="project" value="UniProtKB-KW"/>
</dbReference>
<protein>
    <submittedName>
        <fullName evidence="1">Rna-directed dna polymerase from mobile element jockey-like</fullName>
    </submittedName>
</protein>
<organism evidence="1 2">
    <name type="scientific">Limosa lapponica baueri</name>
    <dbReference type="NCBI Taxonomy" id="1758121"/>
    <lineage>
        <taxon>Eukaryota</taxon>
        <taxon>Metazoa</taxon>
        <taxon>Chordata</taxon>
        <taxon>Craniata</taxon>
        <taxon>Vertebrata</taxon>
        <taxon>Euteleostomi</taxon>
        <taxon>Archelosauria</taxon>
        <taxon>Archosauria</taxon>
        <taxon>Dinosauria</taxon>
        <taxon>Saurischia</taxon>
        <taxon>Theropoda</taxon>
        <taxon>Coelurosauria</taxon>
        <taxon>Aves</taxon>
        <taxon>Neognathae</taxon>
        <taxon>Neoaves</taxon>
        <taxon>Charadriiformes</taxon>
        <taxon>Scolopacidae</taxon>
        <taxon>Limosa</taxon>
    </lineage>
</organism>
<evidence type="ECO:0000313" key="1">
    <source>
        <dbReference type="EMBL" id="PKU39371.1"/>
    </source>
</evidence>
<dbReference type="EMBL" id="KZ506506">
    <property type="protein sequence ID" value="PKU39371.1"/>
    <property type="molecule type" value="Genomic_DNA"/>
</dbReference>
<keyword evidence="1" id="KW-0695">RNA-directed DNA polymerase</keyword>
<sequence length="87" mass="10038">MDSPRMEFADDTKLGGMSDTPEGCVVIQRDLDKLKTWVERNLMKFNKGKCRVLRLGRNKPMYQYSLGVYLLESSSAKRDLDSWQTTS</sequence>
<dbReference type="PANTHER" id="PTHR33332">
    <property type="entry name" value="REVERSE TRANSCRIPTASE DOMAIN-CONTAINING PROTEIN"/>
    <property type="match status" value="1"/>
</dbReference>
<name>A0A2I0U007_LIMLA</name>
<keyword evidence="2" id="KW-1185">Reference proteome</keyword>
<reference evidence="2" key="2">
    <citation type="submission" date="2017-12" db="EMBL/GenBank/DDBJ databases">
        <title>Genome sequence of the Bar-tailed Godwit (Limosa lapponica baueri).</title>
        <authorList>
            <person name="Lima N.C.B."/>
            <person name="Parody-Merino A.M."/>
            <person name="Battley P.F."/>
            <person name="Fidler A.E."/>
            <person name="Prosdocimi F."/>
        </authorList>
    </citation>
    <scope>NUCLEOTIDE SEQUENCE [LARGE SCALE GENOMIC DNA]</scope>
</reference>
<proteinExistence type="predicted"/>
<accession>A0A2I0U007</accession>
<keyword evidence="1" id="KW-0548">Nucleotidyltransferase</keyword>
<gene>
    <name evidence="1" type="ORF">llap_10329</name>
</gene>
<dbReference type="OrthoDB" id="416454at2759"/>
<dbReference type="AlphaFoldDB" id="A0A2I0U007"/>
<reference evidence="2" key="1">
    <citation type="submission" date="2017-11" db="EMBL/GenBank/DDBJ databases">
        <authorList>
            <person name="Lima N.C."/>
            <person name="Parody-Merino A.M."/>
            <person name="Battley P.F."/>
            <person name="Fidler A.E."/>
            <person name="Prosdocimi F."/>
        </authorList>
    </citation>
    <scope>NUCLEOTIDE SEQUENCE [LARGE SCALE GENOMIC DNA]</scope>
</reference>
<keyword evidence="1" id="KW-0808">Transferase</keyword>
<evidence type="ECO:0000313" key="2">
    <source>
        <dbReference type="Proteomes" id="UP000233556"/>
    </source>
</evidence>